<reference evidence="2" key="2">
    <citation type="submission" date="2021-04" db="EMBL/GenBank/DDBJ databases">
        <authorList>
            <person name="Gilroy R."/>
        </authorList>
    </citation>
    <scope>NUCLEOTIDE SEQUENCE</scope>
    <source>
        <strain evidence="2">CHK199-9574</strain>
    </source>
</reference>
<name>A0A9D2CGV2_9FIRM</name>
<dbReference type="Pfam" id="PF01381">
    <property type="entry name" value="HTH_3"/>
    <property type="match status" value="1"/>
</dbReference>
<reference evidence="2" key="1">
    <citation type="journal article" date="2021" name="PeerJ">
        <title>Extensive microbial diversity within the chicken gut microbiome revealed by metagenomics and culture.</title>
        <authorList>
            <person name="Gilroy R."/>
            <person name="Ravi A."/>
            <person name="Getino M."/>
            <person name="Pursley I."/>
            <person name="Horton D.L."/>
            <person name="Alikhan N.F."/>
            <person name="Baker D."/>
            <person name="Gharbi K."/>
            <person name="Hall N."/>
            <person name="Watson M."/>
            <person name="Adriaenssens E.M."/>
            <person name="Foster-Nyarko E."/>
            <person name="Jarju S."/>
            <person name="Secka A."/>
            <person name="Antonio M."/>
            <person name="Oren A."/>
            <person name="Chaudhuri R.R."/>
            <person name="La Ragione R."/>
            <person name="Hildebrand F."/>
            <person name="Pallen M.J."/>
        </authorList>
    </citation>
    <scope>NUCLEOTIDE SEQUENCE</scope>
    <source>
        <strain evidence="2">CHK199-9574</strain>
    </source>
</reference>
<dbReference type="PROSITE" id="PS50943">
    <property type="entry name" value="HTH_CROC1"/>
    <property type="match status" value="1"/>
</dbReference>
<evidence type="ECO:0000259" key="1">
    <source>
        <dbReference type="PROSITE" id="PS50943"/>
    </source>
</evidence>
<dbReference type="Gene3D" id="1.10.260.40">
    <property type="entry name" value="lambda repressor-like DNA-binding domains"/>
    <property type="match status" value="2"/>
</dbReference>
<dbReference type="InterPro" id="IPR010982">
    <property type="entry name" value="Lambda_DNA-bd_dom_sf"/>
</dbReference>
<dbReference type="CDD" id="cd00093">
    <property type="entry name" value="HTH_XRE"/>
    <property type="match status" value="1"/>
</dbReference>
<dbReference type="SUPFAM" id="SSF47413">
    <property type="entry name" value="lambda repressor-like DNA-binding domains"/>
    <property type="match status" value="1"/>
</dbReference>
<proteinExistence type="predicted"/>
<sequence length="166" mass="19133">MPNDAITLSPKFRTRIIRLIADEECGGKDEGKNCTNAEFAKRVGVSLNVITNMTAHGIIPSTRSLIKIADYTNKPFDYILGISDDTDFEKSENPVTFDVRLLELIQENNLRFSDITNSPDITFCRNSIHLWIKRKNLPYYHYVLQLAKFFHVSTDYLLGRTDYKHN</sequence>
<dbReference type="InterPro" id="IPR001387">
    <property type="entry name" value="Cro/C1-type_HTH"/>
</dbReference>
<protein>
    <submittedName>
        <fullName evidence="2">Helix-turn-helix domain-containing protein</fullName>
    </submittedName>
</protein>
<comment type="caution">
    <text evidence="2">The sequence shown here is derived from an EMBL/GenBank/DDBJ whole genome shotgun (WGS) entry which is preliminary data.</text>
</comment>
<feature type="domain" description="HTH cro/C1-type" evidence="1">
    <location>
        <begin position="37"/>
        <end position="79"/>
    </location>
</feature>
<dbReference type="AlphaFoldDB" id="A0A9D2CGV2"/>
<evidence type="ECO:0000313" key="3">
    <source>
        <dbReference type="Proteomes" id="UP000824135"/>
    </source>
</evidence>
<accession>A0A9D2CGV2</accession>
<organism evidence="2 3">
    <name type="scientific">Candidatus Borkfalkia excrementavium</name>
    <dbReference type="NCBI Taxonomy" id="2838505"/>
    <lineage>
        <taxon>Bacteria</taxon>
        <taxon>Bacillati</taxon>
        <taxon>Bacillota</taxon>
        <taxon>Clostridia</taxon>
        <taxon>Christensenellales</taxon>
        <taxon>Christensenellaceae</taxon>
        <taxon>Candidatus Borkfalkia</taxon>
    </lineage>
</organism>
<gene>
    <name evidence="2" type="ORF">H9728_06640</name>
</gene>
<evidence type="ECO:0000313" key="2">
    <source>
        <dbReference type="EMBL" id="HIY78706.1"/>
    </source>
</evidence>
<dbReference type="Proteomes" id="UP000824135">
    <property type="component" value="Unassembled WGS sequence"/>
</dbReference>
<dbReference type="GO" id="GO:0003677">
    <property type="term" value="F:DNA binding"/>
    <property type="evidence" value="ECO:0007669"/>
    <property type="project" value="InterPro"/>
</dbReference>
<dbReference type="EMBL" id="DXCO01000040">
    <property type="protein sequence ID" value="HIY78706.1"/>
    <property type="molecule type" value="Genomic_DNA"/>
</dbReference>